<dbReference type="InterPro" id="IPR029068">
    <property type="entry name" value="Glyas_Bleomycin-R_OHBP_Dase"/>
</dbReference>
<feature type="domain" description="VOC" evidence="1">
    <location>
        <begin position="20"/>
        <end position="139"/>
    </location>
</feature>
<evidence type="ECO:0000313" key="2">
    <source>
        <dbReference type="EMBL" id="RAO71383.1"/>
    </source>
</evidence>
<dbReference type="SUPFAM" id="SSF54593">
    <property type="entry name" value="Glyoxalase/Bleomycin resistance protein/Dihydroxybiphenyl dioxygenase"/>
    <property type="match status" value="1"/>
</dbReference>
<dbReference type="Proteomes" id="UP000249363">
    <property type="component" value="Unassembled WGS sequence"/>
</dbReference>
<protein>
    <recommendedName>
        <fullName evidence="1">VOC domain-containing protein</fullName>
    </recommendedName>
</protein>
<gene>
    <name evidence="2" type="ORF">BHQ10_007395</name>
</gene>
<dbReference type="PROSITE" id="PS51819">
    <property type="entry name" value="VOC"/>
    <property type="match status" value="1"/>
</dbReference>
<reference evidence="2 3" key="1">
    <citation type="journal article" date="2017" name="Biotechnol. Biofuels">
        <title>Differential beta-glucosidase expression as a function of carbon source availability in Talaromyces amestolkiae: a genomic and proteomic approach.</title>
        <authorList>
            <person name="de Eugenio L.I."/>
            <person name="Mendez-Liter J.A."/>
            <person name="Nieto-Dominguez M."/>
            <person name="Alonso L."/>
            <person name="Gil-Munoz J."/>
            <person name="Barriuso J."/>
            <person name="Prieto A."/>
            <person name="Martinez M.J."/>
        </authorList>
    </citation>
    <scope>NUCLEOTIDE SEQUENCE [LARGE SCALE GENOMIC DNA]</scope>
    <source>
        <strain evidence="2 3">CIB</strain>
    </source>
</reference>
<dbReference type="RefSeq" id="XP_040735898.1">
    <property type="nucleotide sequence ID" value="XM_040880085.1"/>
</dbReference>
<dbReference type="Gene3D" id="3.10.180.10">
    <property type="entry name" value="2,3-Dihydroxybiphenyl 1,2-Dioxygenase, domain 1"/>
    <property type="match status" value="1"/>
</dbReference>
<dbReference type="InterPro" id="IPR004360">
    <property type="entry name" value="Glyas_Fos-R_dOase_dom"/>
</dbReference>
<dbReference type="Pfam" id="PF00903">
    <property type="entry name" value="Glyoxalase"/>
    <property type="match status" value="1"/>
</dbReference>
<dbReference type="EMBL" id="MIKG01000015">
    <property type="protein sequence ID" value="RAO71383.1"/>
    <property type="molecule type" value="Genomic_DNA"/>
</dbReference>
<evidence type="ECO:0000313" key="3">
    <source>
        <dbReference type="Proteomes" id="UP000249363"/>
    </source>
</evidence>
<dbReference type="InterPro" id="IPR037523">
    <property type="entry name" value="VOC_core"/>
</dbReference>
<name>A0A364L6I9_TALAM</name>
<keyword evidence="3" id="KW-1185">Reference proteome</keyword>
<comment type="caution">
    <text evidence="2">The sequence shown here is derived from an EMBL/GenBank/DDBJ whole genome shotgun (WGS) entry which is preliminary data.</text>
</comment>
<sequence>MSAPVQENIASAADGISPSALCHIVLRTPTENYSKMVDFYLTFLGAHATHTHPRVTFLTYDYEHHRIAIVNYPDLKPLDTQAAGLAHIAFGFDTLTELATSFEQKKARGILPFWCVNHGMSTSMYYRDPDGNELELQVDNFETVTEAIEFMNGAKFEENPIGVDYDPEEFVRRVRSGEDEKRIKMRSDLVES</sequence>
<dbReference type="OrthoDB" id="5371818at2759"/>
<evidence type="ECO:0000259" key="1">
    <source>
        <dbReference type="PROSITE" id="PS51819"/>
    </source>
</evidence>
<organism evidence="2 3">
    <name type="scientific">Talaromyces amestolkiae</name>
    <dbReference type="NCBI Taxonomy" id="1196081"/>
    <lineage>
        <taxon>Eukaryota</taxon>
        <taxon>Fungi</taxon>
        <taxon>Dikarya</taxon>
        <taxon>Ascomycota</taxon>
        <taxon>Pezizomycotina</taxon>
        <taxon>Eurotiomycetes</taxon>
        <taxon>Eurotiomycetidae</taxon>
        <taxon>Eurotiales</taxon>
        <taxon>Trichocomaceae</taxon>
        <taxon>Talaromyces</taxon>
        <taxon>Talaromyces sect. Talaromyces</taxon>
    </lineage>
</organism>
<dbReference type="GeneID" id="63796610"/>
<dbReference type="AlphaFoldDB" id="A0A364L6I9"/>
<proteinExistence type="predicted"/>
<accession>A0A364L6I9</accession>